<proteinExistence type="predicted"/>
<protein>
    <submittedName>
        <fullName evidence="1">Uncharacterized protein</fullName>
    </submittedName>
</protein>
<accession>A0ABQ4WQL0</accession>
<name>A0ABQ4WQL0_9ASTR</name>
<dbReference type="EMBL" id="BQNB010008849">
    <property type="protein sequence ID" value="GJS55152.1"/>
    <property type="molecule type" value="Genomic_DNA"/>
</dbReference>
<comment type="caution">
    <text evidence="1">The sequence shown here is derived from an EMBL/GenBank/DDBJ whole genome shotgun (WGS) entry which is preliminary data.</text>
</comment>
<evidence type="ECO:0000313" key="2">
    <source>
        <dbReference type="Proteomes" id="UP001151760"/>
    </source>
</evidence>
<organism evidence="1 2">
    <name type="scientific">Tanacetum coccineum</name>
    <dbReference type="NCBI Taxonomy" id="301880"/>
    <lineage>
        <taxon>Eukaryota</taxon>
        <taxon>Viridiplantae</taxon>
        <taxon>Streptophyta</taxon>
        <taxon>Embryophyta</taxon>
        <taxon>Tracheophyta</taxon>
        <taxon>Spermatophyta</taxon>
        <taxon>Magnoliopsida</taxon>
        <taxon>eudicotyledons</taxon>
        <taxon>Gunneridae</taxon>
        <taxon>Pentapetalae</taxon>
        <taxon>asterids</taxon>
        <taxon>campanulids</taxon>
        <taxon>Asterales</taxon>
        <taxon>Asteraceae</taxon>
        <taxon>Asteroideae</taxon>
        <taxon>Anthemideae</taxon>
        <taxon>Anthemidinae</taxon>
        <taxon>Tanacetum</taxon>
    </lineage>
</organism>
<evidence type="ECO:0000313" key="1">
    <source>
        <dbReference type="EMBL" id="GJS55152.1"/>
    </source>
</evidence>
<reference evidence="1" key="1">
    <citation type="journal article" date="2022" name="Int. J. Mol. Sci.">
        <title>Draft Genome of Tanacetum Coccineum: Genomic Comparison of Closely Related Tanacetum-Family Plants.</title>
        <authorList>
            <person name="Yamashiro T."/>
            <person name="Shiraishi A."/>
            <person name="Nakayama K."/>
            <person name="Satake H."/>
        </authorList>
    </citation>
    <scope>NUCLEOTIDE SEQUENCE</scope>
</reference>
<dbReference type="Proteomes" id="UP001151760">
    <property type="component" value="Unassembled WGS sequence"/>
</dbReference>
<keyword evidence="2" id="KW-1185">Reference proteome</keyword>
<gene>
    <name evidence="1" type="ORF">Tco_0628514</name>
</gene>
<sequence length="114" mass="11807">MSKTIAPLVVAEQNQRTLVGASAKPTHPLWWLGGDGDGVDMTVLVADGDRGGGCGVRRRLIWRRWWCCDDVGGSVGCGIGWSEGGVGCGGGSGGGWPESDRSGAEKVREYVCGG</sequence>
<reference evidence="1" key="2">
    <citation type="submission" date="2022-01" db="EMBL/GenBank/DDBJ databases">
        <authorList>
            <person name="Yamashiro T."/>
            <person name="Shiraishi A."/>
            <person name="Satake H."/>
            <person name="Nakayama K."/>
        </authorList>
    </citation>
    <scope>NUCLEOTIDE SEQUENCE</scope>
</reference>